<evidence type="ECO:0000256" key="4">
    <source>
        <dbReference type="ARBA" id="ARBA00013068"/>
    </source>
</evidence>
<evidence type="ECO:0000256" key="6">
    <source>
        <dbReference type="ARBA" id="ARBA00023239"/>
    </source>
</evidence>
<dbReference type="AlphaFoldDB" id="A0A1F7X4X8"/>
<proteinExistence type="inferred from homology"/>
<comment type="similarity">
    <text evidence="3">Belongs to the class I fructose-bisphosphate aldolase family.</text>
</comment>
<gene>
    <name evidence="9" type="ORF">A2Y68_01610</name>
</gene>
<dbReference type="EC" id="4.1.2.13" evidence="4"/>
<dbReference type="InterPro" id="IPR013785">
    <property type="entry name" value="Aldolase_TIM"/>
</dbReference>
<name>A0A1F7X4X8_9BACT</name>
<dbReference type="Proteomes" id="UP000176778">
    <property type="component" value="Unassembled WGS sequence"/>
</dbReference>
<dbReference type="GO" id="GO:0004332">
    <property type="term" value="F:fructose-bisphosphate aldolase activity"/>
    <property type="evidence" value="ECO:0007669"/>
    <property type="project" value="UniProtKB-EC"/>
</dbReference>
<organism evidence="9 10">
    <name type="scientific">Candidatus Woesebacteria bacterium RBG_13_46_13</name>
    <dbReference type="NCBI Taxonomy" id="1802479"/>
    <lineage>
        <taxon>Bacteria</taxon>
        <taxon>Candidatus Woeseibacteriota</taxon>
    </lineage>
</organism>
<dbReference type="SUPFAM" id="SSF51569">
    <property type="entry name" value="Aldolase"/>
    <property type="match status" value="1"/>
</dbReference>
<dbReference type="GO" id="GO:0006096">
    <property type="term" value="P:glycolytic process"/>
    <property type="evidence" value="ECO:0007669"/>
    <property type="project" value="UniProtKB-UniPathway"/>
</dbReference>
<comment type="pathway">
    <text evidence="2">Carbohydrate degradation; glycolysis; D-glyceraldehyde 3-phosphate and glycerone phosphate from D-glucose: step 4/4.</text>
</comment>
<dbReference type="Pfam" id="PF00274">
    <property type="entry name" value="Glycolytic"/>
    <property type="match status" value="1"/>
</dbReference>
<reference evidence="9 10" key="1">
    <citation type="journal article" date="2016" name="Nat. Commun.">
        <title>Thousands of microbial genomes shed light on interconnected biogeochemical processes in an aquifer system.</title>
        <authorList>
            <person name="Anantharaman K."/>
            <person name="Brown C.T."/>
            <person name="Hug L.A."/>
            <person name="Sharon I."/>
            <person name="Castelle C.J."/>
            <person name="Probst A.J."/>
            <person name="Thomas B.C."/>
            <person name="Singh A."/>
            <person name="Wilkins M.J."/>
            <person name="Karaoz U."/>
            <person name="Brodie E.L."/>
            <person name="Williams K.H."/>
            <person name="Hubbard S.S."/>
            <person name="Banfield J.F."/>
        </authorList>
    </citation>
    <scope>NUCLEOTIDE SEQUENCE [LARGE SCALE GENOMIC DNA]</scope>
</reference>
<evidence type="ECO:0000256" key="3">
    <source>
        <dbReference type="ARBA" id="ARBA00010387"/>
    </source>
</evidence>
<evidence type="ECO:0000313" key="9">
    <source>
        <dbReference type="EMBL" id="OGM10122.1"/>
    </source>
</evidence>
<accession>A0A1F7X4X8</accession>
<evidence type="ECO:0000256" key="5">
    <source>
        <dbReference type="ARBA" id="ARBA00023152"/>
    </source>
</evidence>
<dbReference type="STRING" id="1802479.A2Y68_01610"/>
<protein>
    <recommendedName>
        <fullName evidence="8">Probable fructose-bisphosphate aldolase class 1</fullName>
        <ecNumber evidence="4">4.1.2.13</ecNumber>
    </recommendedName>
    <alternativeName>
        <fullName evidence="7">Fructose-bisphosphate aldolase class I</fullName>
    </alternativeName>
</protein>
<keyword evidence="5" id="KW-0324">Glycolysis</keyword>
<dbReference type="NCBIfam" id="NF033379">
    <property type="entry name" value="FrucBisAld_I"/>
    <property type="match status" value="1"/>
</dbReference>
<dbReference type="InterPro" id="IPR000741">
    <property type="entry name" value="FBA_I"/>
</dbReference>
<dbReference type="EMBL" id="MGFR01000001">
    <property type="protein sequence ID" value="OGM10122.1"/>
    <property type="molecule type" value="Genomic_DNA"/>
</dbReference>
<comment type="caution">
    <text evidence="9">The sequence shown here is derived from an EMBL/GenBank/DDBJ whole genome shotgun (WGS) entry which is preliminary data.</text>
</comment>
<evidence type="ECO:0000256" key="7">
    <source>
        <dbReference type="ARBA" id="ARBA00029799"/>
    </source>
</evidence>
<keyword evidence="6" id="KW-0456">Lyase</keyword>
<evidence type="ECO:0000256" key="8">
    <source>
        <dbReference type="ARBA" id="ARBA00072515"/>
    </source>
</evidence>
<evidence type="ECO:0000256" key="1">
    <source>
        <dbReference type="ARBA" id="ARBA00000441"/>
    </source>
</evidence>
<dbReference type="PANTHER" id="PTHR11627">
    <property type="entry name" value="FRUCTOSE-BISPHOSPHATE ALDOLASE"/>
    <property type="match status" value="1"/>
</dbReference>
<dbReference type="Gene3D" id="3.20.20.70">
    <property type="entry name" value="Aldolase class I"/>
    <property type="match status" value="1"/>
</dbReference>
<comment type="catalytic activity">
    <reaction evidence="1">
        <text>beta-D-fructose 1,6-bisphosphate = D-glyceraldehyde 3-phosphate + dihydroxyacetone phosphate</text>
        <dbReference type="Rhea" id="RHEA:14729"/>
        <dbReference type="ChEBI" id="CHEBI:32966"/>
        <dbReference type="ChEBI" id="CHEBI:57642"/>
        <dbReference type="ChEBI" id="CHEBI:59776"/>
        <dbReference type="EC" id="4.1.2.13"/>
    </reaction>
</comment>
<evidence type="ECO:0000313" key="10">
    <source>
        <dbReference type="Proteomes" id="UP000176778"/>
    </source>
</evidence>
<dbReference type="FunFam" id="3.20.20.70:FF:000140">
    <property type="entry name" value="Fructose-bisphosphate aldolase"/>
    <property type="match status" value="1"/>
</dbReference>
<evidence type="ECO:0000256" key="2">
    <source>
        <dbReference type="ARBA" id="ARBA00004714"/>
    </source>
</evidence>
<dbReference type="UniPathway" id="UPA00109">
    <property type="reaction ID" value="UER00183"/>
</dbReference>
<sequence>MDKGLLESVASQLVAPTKGLLAADESTGTITKRFETVGLTSTPELNRKYRQMLFTTAGIEEFLSGIILFDETAWQKTDDGVSFPEYLIKRGIAPGIKVDEGREALNVTEELAKGLEGLADRLKKYAAAGFKFTKWRAPFVINDIYPSKEAVSQNVQRMTEYAKVSQEEGLVPIVEPEVLLEGNHTTTRCGEVTVDILTALFTALKEKQVNLKGLLLKTNMVLPGKDSGVKAAPLEVAQATLRTVLKSVPQEVPGIVFLSGGQSPEEATANLNEINKLKKDAPWELSFSFARALQAEALDVWQGKDEDIGTAQAAFYRRAKSVSLARQGKYE</sequence>